<keyword evidence="3" id="KW-1185">Reference proteome</keyword>
<accession>A0ABQ2KT65</accession>
<keyword evidence="1" id="KW-1133">Transmembrane helix</keyword>
<evidence type="ECO:0008006" key="4">
    <source>
        <dbReference type="Google" id="ProtNLM"/>
    </source>
</evidence>
<feature type="transmembrane region" description="Helical" evidence="1">
    <location>
        <begin position="237"/>
        <end position="259"/>
    </location>
</feature>
<proteinExistence type="predicted"/>
<organism evidence="2 3">
    <name type="scientific">Nocardia rhizosphaerihabitans</name>
    <dbReference type="NCBI Taxonomy" id="1691570"/>
    <lineage>
        <taxon>Bacteria</taxon>
        <taxon>Bacillati</taxon>
        <taxon>Actinomycetota</taxon>
        <taxon>Actinomycetes</taxon>
        <taxon>Mycobacteriales</taxon>
        <taxon>Nocardiaceae</taxon>
        <taxon>Nocardia</taxon>
    </lineage>
</organism>
<dbReference type="RefSeq" id="WP_189033087.1">
    <property type="nucleotide sequence ID" value="NZ_BMNE01000006.1"/>
</dbReference>
<feature type="transmembrane region" description="Helical" evidence="1">
    <location>
        <begin position="18"/>
        <end position="39"/>
    </location>
</feature>
<sequence>MGGLAVAPRERRISGRGVGLIAVASVLLGVAFVFVPGMVAGWGSEGGIGDAGELRDALRVAFVGYWSSGVGEFSPALNDVVEYWFRYHVVKALIAVALLGVLTALAAVLWKAVGQEDDSGWGRRVALGAAGAGVTTCALVALLAVMANVQGAVAPYASVLPMLFDDPVGSELAGTLEGVGRQLAASGSSPALEVMIGDFTRYHVAMVVIASVVAVGCAIATVVLWKRRAGRSSGERGVLAGLGLLTMGLTVVFVVVAVANTSTVAEPVPALQALFDGRW</sequence>
<feature type="transmembrane region" description="Helical" evidence="1">
    <location>
        <begin position="125"/>
        <end position="147"/>
    </location>
</feature>
<protein>
    <recommendedName>
        <fullName evidence="4">Tat (Twin-arginine translocation) pathway signal sequence</fullName>
    </recommendedName>
</protein>
<feature type="transmembrane region" description="Helical" evidence="1">
    <location>
        <begin position="92"/>
        <end position="113"/>
    </location>
</feature>
<dbReference type="Proteomes" id="UP000658127">
    <property type="component" value="Unassembled WGS sequence"/>
</dbReference>
<comment type="caution">
    <text evidence="2">The sequence shown here is derived from an EMBL/GenBank/DDBJ whole genome shotgun (WGS) entry which is preliminary data.</text>
</comment>
<name>A0ABQ2KT65_9NOCA</name>
<evidence type="ECO:0000313" key="3">
    <source>
        <dbReference type="Proteomes" id="UP000658127"/>
    </source>
</evidence>
<feature type="transmembrane region" description="Helical" evidence="1">
    <location>
        <begin position="202"/>
        <end position="225"/>
    </location>
</feature>
<gene>
    <name evidence="2" type="ORF">GCM10011610_52240</name>
</gene>
<keyword evidence="1" id="KW-0472">Membrane</keyword>
<reference evidence="3" key="1">
    <citation type="journal article" date="2019" name="Int. J. Syst. Evol. Microbiol.">
        <title>The Global Catalogue of Microorganisms (GCM) 10K type strain sequencing project: providing services to taxonomists for standard genome sequencing and annotation.</title>
        <authorList>
            <consortium name="The Broad Institute Genomics Platform"/>
            <consortium name="The Broad Institute Genome Sequencing Center for Infectious Disease"/>
            <person name="Wu L."/>
            <person name="Ma J."/>
        </authorList>
    </citation>
    <scope>NUCLEOTIDE SEQUENCE [LARGE SCALE GENOMIC DNA]</scope>
    <source>
        <strain evidence="3">CGMCC 4.7329</strain>
    </source>
</reference>
<dbReference type="EMBL" id="BMNE01000006">
    <property type="protein sequence ID" value="GGN91699.1"/>
    <property type="molecule type" value="Genomic_DNA"/>
</dbReference>
<evidence type="ECO:0000313" key="2">
    <source>
        <dbReference type="EMBL" id="GGN91699.1"/>
    </source>
</evidence>
<keyword evidence="1" id="KW-0812">Transmembrane</keyword>
<evidence type="ECO:0000256" key="1">
    <source>
        <dbReference type="SAM" id="Phobius"/>
    </source>
</evidence>